<gene>
    <name evidence="1" type="ORF">ABR189_22515</name>
</gene>
<sequence length="273" mass="31253">MLGLYYSTTLFDNPYINYALHRYPDTSHVATDEAELQRYLELTAYDIILLELKSEHVESVNLIAQVAEQVREHTPETVIIVHRSKMIPLYSAPLNLPLGSYDFSFTNKFGVIDLEETMQTLILRRLSFVSNNKEPCNISGILCMRHPGVSALTYNYLRAAGFNIIRCNNLQKIATEIAAIQPDFLFMHCDTKGTAHEQERQLAAYTKTALPQCLVLVSCDIEYQDRYAVIQPVDPDTYDHLMDPAPMPLELLLLILKEESKKYKLDIIEDPQH</sequence>
<protein>
    <recommendedName>
        <fullName evidence="3">Response regulatory domain-containing protein</fullName>
    </recommendedName>
</protein>
<reference evidence="1 2" key="1">
    <citation type="submission" date="2024-06" db="EMBL/GenBank/DDBJ databases">
        <title>Chitinophaga defluvii sp. nov., isolated from municipal sewage.</title>
        <authorList>
            <person name="Zhang L."/>
        </authorList>
    </citation>
    <scope>NUCLEOTIDE SEQUENCE [LARGE SCALE GENOMIC DNA]</scope>
    <source>
        <strain evidence="1 2">H8</strain>
    </source>
</reference>
<name>A0ABV2TAX2_9BACT</name>
<evidence type="ECO:0000313" key="2">
    <source>
        <dbReference type="Proteomes" id="UP001549749"/>
    </source>
</evidence>
<dbReference type="EMBL" id="JBEXAC010000002">
    <property type="protein sequence ID" value="MET7000182.1"/>
    <property type="molecule type" value="Genomic_DNA"/>
</dbReference>
<proteinExistence type="predicted"/>
<keyword evidence="2" id="KW-1185">Reference proteome</keyword>
<dbReference type="RefSeq" id="WP_354662742.1">
    <property type="nucleotide sequence ID" value="NZ_JBEXAC010000002.1"/>
</dbReference>
<evidence type="ECO:0008006" key="3">
    <source>
        <dbReference type="Google" id="ProtNLM"/>
    </source>
</evidence>
<organism evidence="1 2">
    <name type="scientific">Chitinophaga defluvii</name>
    <dbReference type="NCBI Taxonomy" id="3163343"/>
    <lineage>
        <taxon>Bacteria</taxon>
        <taxon>Pseudomonadati</taxon>
        <taxon>Bacteroidota</taxon>
        <taxon>Chitinophagia</taxon>
        <taxon>Chitinophagales</taxon>
        <taxon>Chitinophagaceae</taxon>
        <taxon>Chitinophaga</taxon>
    </lineage>
</organism>
<accession>A0ABV2TAX2</accession>
<dbReference type="Proteomes" id="UP001549749">
    <property type="component" value="Unassembled WGS sequence"/>
</dbReference>
<evidence type="ECO:0000313" key="1">
    <source>
        <dbReference type="EMBL" id="MET7000182.1"/>
    </source>
</evidence>
<comment type="caution">
    <text evidence="1">The sequence shown here is derived from an EMBL/GenBank/DDBJ whole genome shotgun (WGS) entry which is preliminary data.</text>
</comment>